<dbReference type="Gene3D" id="2.70.98.10">
    <property type="match status" value="1"/>
</dbReference>
<dbReference type="PANTHER" id="PTHR30504:SF4">
    <property type="entry name" value="GLUCANS BIOSYNTHESIS PROTEIN G"/>
    <property type="match status" value="1"/>
</dbReference>
<keyword evidence="5 7" id="KW-0732">Signal</keyword>
<dbReference type="InterPro" id="IPR011013">
    <property type="entry name" value="Gal_mutarotase_sf_dom"/>
</dbReference>
<comment type="pathway">
    <text evidence="2">Glycan metabolism; osmoregulated periplasmic glucan (OPG) biosynthesis.</text>
</comment>
<evidence type="ECO:0000256" key="7">
    <source>
        <dbReference type="SAM" id="SignalP"/>
    </source>
</evidence>
<dbReference type="UniPathway" id="UPA00637"/>
<dbReference type="GO" id="GO:0030288">
    <property type="term" value="C:outer membrane-bounded periplasmic space"/>
    <property type="evidence" value="ECO:0007669"/>
    <property type="project" value="TreeGrafter"/>
</dbReference>
<feature type="signal peptide" evidence="7">
    <location>
        <begin position="1"/>
        <end position="19"/>
    </location>
</feature>
<evidence type="ECO:0000256" key="6">
    <source>
        <dbReference type="ARBA" id="ARBA00022764"/>
    </source>
</evidence>
<evidence type="ECO:0000256" key="4">
    <source>
        <dbReference type="ARBA" id="ARBA00015376"/>
    </source>
</evidence>
<dbReference type="SUPFAM" id="SSF81296">
    <property type="entry name" value="E set domains"/>
    <property type="match status" value="1"/>
</dbReference>
<dbReference type="GO" id="GO:0003824">
    <property type="term" value="F:catalytic activity"/>
    <property type="evidence" value="ECO:0007669"/>
    <property type="project" value="InterPro"/>
</dbReference>
<dbReference type="Gene3D" id="2.60.40.10">
    <property type="entry name" value="Immunoglobulins"/>
    <property type="match status" value="1"/>
</dbReference>
<dbReference type="GO" id="GO:0051274">
    <property type="term" value="P:beta-glucan biosynthetic process"/>
    <property type="evidence" value="ECO:0007669"/>
    <property type="project" value="TreeGrafter"/>
</dbReference>
<organism evidence="9 10">
    <name type="scientific">Halomonas caseinilytica</name>
    <dbReference type="NCBI Taxonomy" id="438744"/>
    <lineage>
        <taxon>Bacteria</taxon>
        <taxon>Pseudomonadati</taxon>
        <taxon>Pseudomonadota</taxon>
        <taxon>Gammaproteobacteria</taxon>
        <taxon>Oceanospirillales</taxon>
        <taxon>Halomonadaceae</taxon>
        <taxon>Halomonas</taxon>
    </lineage>
</organism>
<dbReference type="FunFam" id="2.70.98.10:FF:000001">
    <property type="entry name" value="Glucans biosynthesis protein G"/>
    <property type="match status" value="1"/>
</dbReference>
<keyword evidence="10" id="KW-1185">Reference proteome</keyword>
<keyword evidence="6" id="KW-0574">Periplasm</keyword>
<comment type="subcellular location">
    <subcellularLocation>
        <location evidence="1">Periplasm</location>
    </subcellularLocation>
</comment>
<dbReference type="InterPro" id="IPR014438">
    <property type="entry name" value="Glucan_biosyn_MdoG/MdoD"/>
</dbReference>
<dbReference type="PANTHER" id="PTHR30504">
    <property type="entry name" value="GLUCANS BIOSYNTHESIS PROTEIN"/>
    <property type="match status" value="1"/>
</dbReference>
<dbReference type="RefSeq" id="WP_244534395.1">
    <property type="nucleotide sequence ID" value="NZ_BDEO01000001.1"/>
</dbReference>
<evidence type="ECO:0000259" key="8">
    <source>
        <dbReference type="Pfam" id="PF04349"/>
    </source>
</evidence>
<dbReference type="GO" id="GO:0030246">
    <property type="term" value="F:carbohydrate binding"/>
    <property type="evidence" value="ECO:0007669"/>
    <property type="project" value="InterPro"/>
</dbReference>
<dbReference type="Proteomes" id="UP000184248">
    <property type="component" value="Unassembled WGS sequence"/>
</dbReference>
<evidence type="ECO:0000313" key="9">
    <source>
        <dbReference type="EMBL" id="SHJ88500.1"/>
    </source>
</evidence>
<dbReference type="InterPro" id="IPR013783">
    <property type="entry name" value="Ig-like_fold"/>
</dbReference>
<proteinExistence type="inferred from homology"/>
<evidence type="ECO:0000256" key="2">
    <source>
        <dbReference type="ARBA" id="ARBA00005001"/>
    </source>
</evidence>
<name>A0A1M6MYL9_9GAMM</name>
<protein>
    <recommendedName>
        <fullName evidence="4">Glucans biosynthesis protein G</fullName>
    </recommendedName>
</protein>
<evidence type="ECO:0000256" key="5">
    <source>
        <dbReference type="ARBA" id="ARBA00022729"/>
    </source>
</evidence>
<comment type="similarity">
    <text evidence="3">Belongs to the OpgD/OpgG family.</text>
</comment>
<gene>
    <name evidence="9" type="ORF">SAMN05192556_101212</name>
</gene>
<feature type="domain" description="Glucan biosynthesis periplasmic MdoG C-terminal" evidence="8">
    <location>
        <begin position="31"/>
        <end position="509"/>
    </location>
</feature>
<dbReference type="InterPro" id="IPR014756">
    <property type="entry name" value="Ig_E-set"/>
</dbReference>
<dbReference type="AlphaFoldDB" id="A0A1M6MYL9"/>
<dbReference type="Pfam" id="PF04349">
    <property type="entry name" value="MdoG"/>
    <property type="match status" value="1"/>
</dbReference>
<dbReference type="SUPFAM" id="SSF74650">
    <property type="entry name" value="Galactose mutarotase-like"/>
    <property type="match status" value="1"/>
</dbReference>
<feature type="chain" id="PRO_5009919629" description="Glucans biosynthesis protein G" evidence="7">
    <location>
        <begin position="20"/>
        <end position="515"/>
    </location>
</feature>
<sequence length="515" mass="58165">MMLPTRLLAFALGSLVAMEAAGSSSNEDLYDTITDRAERLADEPYNDAAPTIPPALAELDYDQYRQIRFRPEDAIWHDQGLFEVQLFHPGFLYDRPVTLNLVDPDGDVQPLPFETSHFRYDGETDELAKLDLDDLGYAGFRLHYPLNSGEYRDEFMVFLGASYFRMVGRGQGYGLSSRGLAIDTAEPHGEEFPAFREFWLVKPEPDATRMTVLALLNSPSLTGAYRFDIDPGSQTVVDTEARLFAREDVGKLGIAPLTSMFMHGGIANYPADDYRLRVHDSSGLALHTGSGERIWRPLSNPDKLHISSLQDTAPRGFGLVQRPRHFDGYLDAEAHYETRPSEWVTPLDDWGKGHLELVEIPSDSEANDNITAYWVPEQSLEAGQSRTFRYRLRTFGATPPDQRLAHVIRSRQGWGAMPGQDDPPPTSQRHFIVDFQGPSLEDLDADQPVEARLTTSHGEILEPRVQRLPGDNTWRANFRLSPEDGTPADMRLALTLHGEPLTETWNYVWYPDERR</sequence>
<dbReference type="PIRSF" id="PIRSF006281">
    <property type="entry name" value="MdoG"/>
    <property type="match status" value="1"/>
</dbReference>
<evidence type="ECO:0000256" key="3">
    <source>
        <dbReference type="ARBA" id="ARBA00009284"/>
    </source>
</evidence>
<evidence type="ECO:0000313" key="10">
    <source>
        <dbReference type="Proteomes" id="UP000184248"/>
    </source>
</evidence>
<evidence type="ECO:0000256" key="1">
    <source>
        <dbReference type="ARBA" id="ARBA00004418"/>
    </source>
</evidence>
<dbReference type="EMBL" id="FRAL01000001">
    <property type="protein sequence ID" value="SHJ88500.1"/>
    <property type="molecule type" value="Genomic_DNA"/>
</dbReference>
<reference evidence="10" key="1">
    <citation type="submission" date="2016-11" db="EMBL/GenBank/DDBJ databases">
        <authorList>
            <person name="Varghese N."/>
            <person name="Submissions S."/>
        </authorList>
    </citation>
    <scope>NUCLEOTIDE SEQUENCE [LARGE SCALE GENOMIC DNA]</scope>
    <source>
        <strain evidence="10">ALO Sharm</strain>
    </source>
</reference>
<dbReference type="InterPro" id="IPR007444">
    <property type="entry name" value="Glucan_biosyn_MdoG_C"/>
</dbReference>
<dbReference type="InterPro" id="IPR014718">
    <property type="entry name" value="GH-type_carb-bd"/>
</dbReference>
<accession>A0A1M6MYL9</accession>